<feature type="transmembrane region" description="Helical" evidence="1">
    <location>
        <begin position="43"/>
        <end position="67"/>
    </location>
</feature>
<dbReference type="AlphaFoldDB" id="A0A6C0IJ84"/>
<organism evidence="2">
    <name type="scientific">viral metagenome</name>
    <dbReference type="NCBI Taxonomy" id="1070528"/>
    <lineage>
        <taxon>unclassified sequences</taxon>
        <taxon>metagenomes</taxon>
        <taxon>organismal metagenomes</taxon>
    </lineage>
</organism>
<evidence type="ECO:0000313" key="2">
    <source>
        <dbReference type="EMBL" id="QHT91957.1"/>
    </source>
</evidence>
<reference evidence="2" key="1">
    <citation type="journal article" date="2020" name="Nature">
        <title>Giant virus diversity and host interactions through global metagenomics.</title>
        <authorList>
            <person name="Schulz F."/>
            <person name="Roux S."/>
            <person name="Paez-Espino D."/>
            <person name="Jungbluth S."/>
            <person name="Walsh D.A."/>
            <person name="Denef V.J."/>
            <person name="McMahon K.D."/>
            <person name="Konstantinidis K.T."/>
            <person name="Eloe-Fadrosh E.A."/>
            <person name="Kyrpides N.C."/>
            <person name="Woyke T."/>
        </authorList>
    </citation>
    <scope>NUCLEOTIDE SEQUENCE</scope>
    <source>
        <strain evidence="2">GVMAG-M-3300023184-86</strain>
    </source>
</reference>
<evidence type="ECO:0008006" key="3">
    <source>
        <dbReference type="Google" id="ProtNLM"/>
    </source>
</evidence>
<keyword evidence="1" id="KW-0812">Transmembrane</keyword>
<sequence>MDLTLISSIYITLLFFLSGFNKITDFIQVVKGFMNKTKLPFTLCKIIIIFVILLEIVAPLIISLYSYNANPLLYTSAKLSLLGLIVFTILATFMYHFPAIGQNYYSFMSNISTIGGLLLLYQHFNF</sequence>
<keyword evidence="1" id="KW-1133">Transmembrane helix</keyword>
<keyword evidence="1" id="KW-0472">Membrane</keyword>
<proteinExistence type="predicted"/>
<accession>A0A6C0IJ84</accession>
<feature type="transmembrane region" description="Helical" evidence="1">
    <location>
        <begin position="79"/>
        <end position="97"/>
    </location>
</feature>
<feature type="transmembrane region" description="Helical" evidence="1">
    <location>
        <begin position="6"/>
        <end position="23"/>
    </location>
</feature>
<name>A0A6C0IJ84_9ZZZZ</name>
<evidence type="ECO:0000256" key="1">
    <source>
        <dbReference type="SAM" id="Phobius"/>
    </source>
</evidence>
<dbReference type="EMBL" id="MN740172">
    <property type="protein sequence ID" value="QHT91957.1"/>
    <property type="molecule type" value="Genomic_DNA"/>
</dbReference>
<protein>
    <recommendedName>
        <fullName evidence="3">DoxX family protein</fullName>
    </recommendedName>
</protein>